<feature type="region of interest" description="Disordered" evidence="2">
    <location>
        <begin position="120"/>
        <end position="140"/>
    </location>
</feature>
<proteinExistence type="predicted"/>
<sequence length="189" mass="21323">MPRNGRDQINIAVDPDLKADWERAIEETGRYDSMTQLIRQSVENELIRIGFREGIDVDIPDQNSQPADVDLSGVEAELSEVKEELRGVSQRIERISLATDAQQDTELMELASQLHDELPRVSDPETLSEQSPTESGAWEGQPWRLAKSVDESEYDVTRALALLEQQMSRVKSTTVVVDGSPHNVYYVQQ</sequence>
<keyword evidence="4" id="KW-1185">Reference proteome</keyword>
<name>A0A1I1I9R9_NATHA</name>
<protein>
    <submittedName>
        <fullName evidence="3">Uncharacterized protein</fullName>
    </submittedName>
</protein>
<dbReference type="Proteomes" id="UP000199161">
    <property type="component" value="Unassembled WGS sequence"/>
</dbReference>
<dbReference type="AlphaFoldDB" id="A0A1I1I9R9"/>
<accession>A0A1I1I9R9</accession>
<evidence type="ECO:0000256" key="2">
    <source>
        <dbReference type="SAM" id="MobiDB-lite"/>
    </source>
</evidence>
<gene>
    <name evidence="3" type="ORF">SAMN05444422_1079</name>
</gene>
<dbReference type="OrthoDB" id="350370at2157"/>
<evidence type="ECO:0000313" key="3">
    <source>
        <dbReference type="EMBL" id="SFC32512.1"/>
    </source>
</evidence>
<keyword evidence="1" id="KW-0175">Coiled coil</keyword>
<dbReference type="RefSeq" id="WP_089788628.1">
    <property type="nucleotide sequence ID" value="NZ_FOKW01000007.1"/>
</dbReference>
<feature type="coiled-coil region" evidence="1">
    <location>
        <begin position="71"/>
        <end position="98"/>
    </location>
</feature>
<dbReference type="EMBL" id="FOKW01000007">
    <property type="protein sequence ID" value="SFC32512.1"/>
    <property type="molecule type" value="Genomic_DNA"/>
</dbReference>
<organism evidence="3 4">
    <name type="scientific">Natronobacterium haloterrestre</name>
    <name type="common">Halobiforma haloterrestris</name>
    <dbReference type="NCBI Taxonomy" id="148448"/>
    <lineage>
        <taxon>Archaea</taxon>
        <taxon>Methanobacteriati</taxon>
        <taxon>Methanobacteriota</taxon>
        <taxon>Stenosarchaea group</taxon>
        <taxon>Halobacteria</taxon>
        <taxon>Halobacteriales</taxon>
        <taxon>Natrialbaceae</taxon>
        <taxon>Natronobacterium</taxon>
    </lineage>
</organism>
<feature type="compositionally biased region" description="Polar residues" evidence="2">
    <location>
        <begin position="125"/>
        <end position="134"/>
    </location>
</feature>
<reference evidence="4" key="1">
    <citation type="submission" date="2016-10" db="EMBL/GenBank/DDBJ databases">
        <authorList>
            <person name="Varghese N."/>
            <person name="Submissions S."/>
        </authorList>
    </citation>
    <scope>NUCLEOTIDE SEQUENCE [LARGE SCALE GENOMIC DNA]</scope>
    <source>
        <strain evidence="4">DSM 13078</strain>
    </source>
</reference>
<evidence type="ECO:0000313" key="4">
    <source>
        <dbReference type="Proteomes" id="UP000199161"/>
    </source>
</evidence>
<evidence type="ECO:0000256" key="1">
    <source>
        <dbReference type="SAM" id="Coils"/>
    </source>
</evidence>